<dbReference type="InterPro" id="IPR015590">
    <property type="entry name" value="Aldehyde_DH_dom"/>
</dbReference>
<sequence length="463" mass="52691">MKISDKFHLENIYNLKSTVLKGKTEDIKWRIKQINIVSKLLEENKKEIIKSLFVDLGKSEIEGFSEILLVKEEISLIKKRLNSWMRPKKIDTPFYLFPSSSKIIYEPLGCVLILGPYNYPLLYVLKPLVNIFSAGNTAVIKPSEKCPSTSKLIKKLTSKYFQKDVLLTVEGDYKQSIKLIEQNFDHIFFTGSTETGKSIMKLASKNLTPLTLELSGTNPVIIFKNANLEVAAKRIVWGKFFNSGQSCIAPNHIFVDKEIENNFIEKLKQCIVNFYGEDPILSKNLSKLEKKQFSSTLEILKRYKKEKRILFGGTFSKKKLKISPTIISSKLEEKDILQKELFSSLLPVIGINDKESALKKINQTSKPLAIYLFGGNKKIHNYISRVTSSGTICINDVMLPVLIPNLPFGGVGHSGIGKFHGEEGFRNFSNQKSITFKGFLFDLNLRYPPYEGVTKFLKFIFKI</sequence>
<organism evidence="7 8">
    <name type="scientific">Prochlorococcus marinus str. MIT 9302</name>
    <dbReference type="NCBI Taxonomy" id="74545"/>
    <lineage>
        <taxon>Bacteria</taxon>
        <taxon>Bacillati</taxon>
        <taxon>Cyanobacteriota</taxon>
        <taxon>Cyanophyceae</taxon>
        <taxon>Synechococcales</taxon>
        <taxon>Prochlorococcaceae</taxon>
        <taxon>Prochlorococcus</taxon>
    </lineage>
</organism>
<dbReference type="Pfam" id="PF00171">
    <property type="entry name" value="Aldedh"/>
    <property type="match status" value="1"/>
</dbReference>
<dbReference type="InterPro" id="IPR016160">
    <property type="entry name" value="Ald_DH_CS_CYS"/>
</dbReference>
<name>A0A0A2A6M8_PROMR</name>
<feature type="active site" evidence="5">
    <location>
        <position position="247"/>
    </location>
</feature>
<dbReference type="Gene3D" id="3.40.309.10">
    <property type="entry name" value="Aldehyde Dehydrogenase, Chain A, domain 2"/>
    <property type="match status" value="1"/>
</dbReference>
<evidence type="ECO:0000313" key="7">
    <source>
        <dbReference type="EMBL" id="KGF97275.1"/>
    </source>
</evidence>
<dbReference type="Gene3D" id="3.40.605.10">
    <property type="entry name" value="Aldehyde Dehydrogenase, Chain A, domain 1"/>
    <property type="match status" value="1"/>
</dbReference>
<keyword evidence="2" id="KW-0521">NADP</keyword>
<dbReference type="eggNOG" id="COG1012">
    <property type="taxonomic scope" value="Bacteria"/>
</dbReference>
<dbReference type="InterPro" id="IPR016162">
    <property type="entry name" value="Ald_DH_N"/>
</dbReference>
<dbReference type="GO" id="GO:0004029">
    <property type="term" value="F:aldehyde dehydrogenase (NAD+) activity"/>
    <property type="evidence" value="ECO:0007669"/>
    <property type="project" value="TreeGrafter"/>
</dbReference>
<protein>
    <recommendedName>
        <fullName evidence="4">Aldehyde dehydrogenase</fullName>
    </recommendedName>
</protein>
<dbReference type="PANTHER" id="PTHR43570:SF16">
    <property type="entry name" value="ALDEHYDE DEHYDROGENASE TYPE III, ISOFORM Q"/>
    <property type="match status" value="1"/>
</dbReference>
<dbReference type="EMBL" id="JNAM01000010">
    <property type="protein sequence ID" value="KGF97275.1"/>
    <property type="molecule type" value="Genomic_DNA"/>
</dbReference>
<comment type="similarity">
    <text evidence="1 4">Belongs to the aldehyde dehydrogenase family.</text>
</comment>
<dbReference type="GO" id="GO:0006081">
    <property type="term" value="P:aldehyde metabolic process"/>
    <property type="evidence" value="ECO:0007669"/>
    <property type="project" value="InterPro"/>
</dbReference>
<dbReference type="CDD" id="cd07087">
    <property type="entry name" value="ALDH_F3-13-14_CALDH-like"/>
    <property type="match status" value="1"/>
</dbReference>
<feature type="domain" description="Aldehyde dehydrogenase" evidence="6">
    <location>
        <begin position="30"/>
        <end position="434"/>
    </location>
</feature>
<reference evidence="8" key="1">
    <citation type="journal article" date="2014" name="Sci. Data">
        <title>Genomes of diverse isolates of the marine cyanobacterium Prochlorococcus.</title>
        <authorList>
            <person name="Biller S."/>
            <person name="Berube P."/>
            <person name="Thompson J."/>
            <person name="Kelly L."/>
            <person name="Roggensack S."/>
            <person name="Awad L."/>
            <person name="Roache-Johnson K."/>
            <person name="Ding H."/>
            <person name="Giovannoni S.J."/>
            <person name="Moore L.R."/>
            <person name="Chisholm S.W."/>
        </authorList>
    </citation>
    <scope>NUCLEOTIDE SEQUENCE [LARGE SCALE GENOMIC DNA]</scope>
    <source>
        <strain evidence="8">MIT 9302</strain>
    </source>
</reference>
<dbReference type="SUPFAM" id="SSF53720">
    <property type="entry name" value="ALDH-like"/>
    <property type="match status" value="1"/>
</dbReference>
<dbReference type="InterPro" id="IPR012394">
    <property type="entry name" value="Aldehyde_DH_NAD(P)"/>
</dbReference>
<dbReference type="FunFam" id="3.40.605.10:FF:000004">
    <property type="entry name" value="Aldehyde dehydrogenase"/>
    <property type="match status" value="1"/>
</dbReference>
<gene>
    <name evidence="7" type="ORF">EU96_0986</name>
</gene>
<dbReference type="Proteomes" id="UP000030445">
    <property type="component" value="Unassembled WGS sequence"/>
</dbReference>
<keyword evidence="3 4" id="KW-0560">Oxidoreductase</keyword>
<dbReference type="PANTHER" id="PTHR43570">
    <property type="entry name" value="ALDEHYDE DEHYDROGENASE"/>
    <property type="match status" value="1"/>
</dbReference>
<dbReference type="PROSITE" id="PS00070">
    <property type="entry name" value="ALDEHYDE_DEHYDR_CYS"/>
    <property type="match status" value="1"/>
</dbReference>
<evidence type="ECO:0000256" key="4">
    <source>
        <dbReference type="PIRNR" id="PIRNR036492"/>
    </source>
</evidence>
<dbReference type="GO" id="GO:0005737">
    <property type="term" value="C:cytoplasm"/>
    <property type="evidence" value="ECO:0007669"/>
    <property type="project" value="TreeGrafter"/>
</dbReference>
<evidence type="ECO:0000256" key="5">
    <source>
        <dbReference type="PIRSR" id="PIRSR036492-1"/>
    </source>
</evidence>
<evidence type="ECO:0000259" key="6">
    <source>
        <dbReference type="Pfam" id="PF00171"/>
    </source>
</evidence>
<evidence type="ECO:0000256" key="3">
    <source>
        <dbReference type="ARBA" id="ARBA00023002"/>
    </source>
</evidence>
<accession>A0A0A2A6M8</accession>
<evidence type="ECO:0000256" key="2">
    <source>
        <dbReference type="ARBA" id="ARBA00022857"/>
    </source>
</evidence>
<dbReference type="InterPro" id="IPR016163">
    <property type="entry name" value="Ald_DH_C"/>
</dbReference>
<dbReference type="AlphaFoldDB" id="A0A0A2A6M8"/>
<proteinExistence type="inferred from homology"/>
<evidence type="ECO:0000313" key="8">
    <source>
        <dbReference type="Proteomes" id="UP000030445"/>
    </source>
</evidence>
<dbReference type="STRING" id="74545.EU96_0986"/>
<dbReference type="OrthoDB" id="9762913at2"/>
<dbReference type="InterPro" id="IPR016161">
    <property type="entry name" value="Ald_DH/histidinol_DH"/>
</dbReference>
<dbReference type="RefSeq" id="WP_032526657.1">
    <property type="nucleotide sequence ID" value="NZ_CP138951.1"/>
</dbReference>
<comment type="caution">
    <text evidence="7">The sequence shown here is derived from an EMBL/GenBank/DDBJ whole genome shotgun (WGS) entry which is preliminary data.</text>
</comment>
<dbReference type="PIRSF" id="PIRSF036492">
    <property type="entry name" value="ALDH"/>
    <property type="match status" value="1"/>
</dbReference>
<feature type="active site" evidence="5">
    <location>
        <position position="213"/>
    </location>
</feature>
<evidence type="ECO:0000256" key="1">
    <source>
        <dbReference type="ARBA" id="ARBA00009986"/>
    </source>
</evidence>